<evidence type="ECO:0000313" key="2">
    <source>
        <dbReference type="Proteomes" id="UP001501682"/>
    </source>
</evidence>
<dbReference type="RefSeq" id="WP_334467984.1">
    <property type="nucleotide sequence ID" value="NZ_BAABCB010000007.1"/>
</dbReference>
<dbReference type="EMBL" id="BAABCB010000007">
    <property type="protein sequence ID" value="GAA4241680.1"/>
    <property type="molecule type" value="Genomic_DNA"/>
</dbReference>
<dbReference type="Proteomes" id="UP001501682">
    <property type="component" value="Unassembled WGS sequence"/>
</dbReference>
<sequence>MKSFLVIALSCLVFLVLFFSIGNETLRLEKNERLKTFNAISASDNDFELYEFGHKHLNSKNVKIKFLVGDAYTKFVDLQKSKDILLVTSASFTSAFFSDGTPIGLCAYEGQFLNKMPNQTMDGLVVINSEGLMTTQDIIDLDFTSKKCDLLMTSNHAHQHLNPRENALDSYVFYNKVETDKLSVFQTQLVYSHLKKDDENFKNILVGADGKERRFLVVASKNGELKNLIIGTKAKDYMLKAAKDVLTHLRAKNYDVNFILNLDTGSKNILHVNNGQHLENLNQNPSTKLARIERASSLIVFYTDK</sequence>
<keyword evidence="2" id="KW-1185">Reference proteome</keyword>
<name>A0ABP8CQG9_9FLAO</name>
<comment type="caution">
    <text evidence="1">The sequence shown here is derived from an EMBL/GenBank/DDBJ whole genome shotgun (WGS) entry which is preliminary data.</text>
</comment>
<evidence type="ECO:0000313" key="1">
    <source>
        <dbReference type="EMBL" id="GAA4241680.1"/>
    </source>
</evidence>
<proteinExistence type="predicted"/>
<protein>
    <recommendedName>
        <fullName evidence="3">Phosphodiester glycosidase domain-containing protein</fullName>
    </recommendedName>
</protein>
<evidence type="ECO:0008006" key="3">
    <source>
        <dbReference type="Google" id="ProtNLM"/>
    </source>
</evidence>
<gene>
    <name evidence="1" type="ORF">GCM10022292_09070</name>
</gene>
<organism evidence="1 2">
    <name type="scientific">Winogradskyella damuponensis</name>
    <dbReference type="NCBI Taxonomy" id="943939"/>
    <lineage>
        <taxon>Bacteria</taxon>
        <taxon>Pseudomonadati</taxon>
        <taxon>Bacteroidota</taxon>
        <taxon>Flavobacteriia</taxon>
        <taxon>Flavobacteriales</taxon>
        <taxon>Flavobacteriaceae</taxon>
        <taxon>Winogradskyella</taxon>
    </lineage>
</organism>
<accession>A0ABP8CQG9</accession>
<reference evidence="2" key="1">
    <citation type="journal article" date="2019" name="Int. J. Syst. Evol. Microbiol.">
        <title>The Global Catalogue of Microorganisms (GCM) 10K type strain sequencing project: providing services to taxonomists for standard genome sequencing and annotation.</title>
        <authorList>
            <consortium name="The Broad Institute Genomics Platform"/>
            <consortium name="The Broad Institute Genome Sequencing Center for Infectious Disease"/>
            <person name="Wu L."/>
            <person name="Ma J."/>
        </authorList>
    </citation>
    <scope>NUCLEOTIDE SEQUENCE [LARGE SCALE GENOMIC DNA]</scope>
    <source>
        <strain evidence="2">JCM 17633</strain>
    </source>
</reference>